<dbReference type="PANTHER" id="PTHR19282:SF555">
    <property type="entry name" value="TETRASPANIN-2A"/>
    <property type="match status" value="1"/>
</dbReference>
<evidence type="ECO:0000256" key="1">
    <source>
        <dbReference type="ARBA" id="ARBA00004141"/>
    </source>
</evidence>
<evidence type="ECO:0000256" key="4">
    <source>
        <dbReference type="ARBA" id="ARBA00022989"/>
    </source>
</evidence>
<evidence type="ECO:0000256" key="6">
    <source>
        <dbReference type="PIRSR" id="PIRSR002419-1"/>
    </source>
</evidence>
<dbReference type="PRINTS" id="PR00259">
    <property type="entry name" value="TMFOUR"/>
</dbReference>
<feature type="disulfide bond" evidence="6">
    <location>
        <begin position="152"/>
        <end position="185"/>
    </location>
</feature>
<dbReference type="GO" id="GO:0005886">
    <property type="term" value="C:plasma membrane"/>
    <property type="evidence" value="ECO:0007669"/>
    <property type="project" value="TreeGrafter"/>
</dbReference>
<keyword evidence="3 7" id="KW-0812">Transmembrane</keyword>
<proteinExistence type="evidence at transcript level"/>
<evidence type="ECO:0000313" key="8">
    <source>
        <dbReference type="EMBL" id="BAN21430.1"/>
    </source>
</evidence>
<feature type="disulfide bond" evidence="6">
    <location>
        <begin position="153"/>
        <end position="172"/>
    </location>
</feature>
<reference evidence="8" key="1">
    <citation type="journal article" date="2013" name="PLoS ONE">
        <title>Gene expression in gut symbiotic organ of stinkbug affected by extracellular bacterial symbiont.</title>
        <authorList>
            <person name="Futahashi R."/>
            <person name="Tanaka K."/>
            <person name="Tanahashi M."/>
            <person name="Nikoh N."/>
            <person name="Kikuchi Y."/>
            <person name="Lee B.L."/>
            <person name="Fukatsu T."/>
        </authorList>
    </citation>
    <scope>NUCLEOTIDE SEQUENCE</scope>
    <source>
        <tissue evidence="8">Midgut</tissue>
    </source>
</reference>
<comment type="caution">
    <text evidence="7">Lacks conserved residue(s) required for the propagation of feature annotation.</text>
</comment>
<dbReference type="EMBL" id="AK418215">
    <property type="protein sequence ID" value="BAN21430.1"/>
    <property type="molecule type" value="mRNA"/>
</dbReference>
<dbReference type="Gene3D" id="1.10.1450.10">
    <property type="entry name" value="Tetraspanin"/>
    <property type="match status" value="1"/>
</dbReference>
<dbReference type="InterPro" id="IPR008952">
    <property type="entry name" value="Tetraspanin_EC2_sf"/>
</dbReference>
<dbReference type="PANTHER" id="PTHR19282">
    <property type="entry name" value="TETRASPANIN"/>
    <property type="match status" value="1"/>
</dbReference>
<sequence>MPDHEKSLTIIQYILLCMNVITWVISAVVIGLCFWLRFDDDIQDWVDHLQIQRFYIGLYILIISAFLLMATGFLSCMGTFSKNRRLIAINVLIQLGLFVLGLAGAAVLLDNSTFKSTLHGVIKDIMVDLIRLYPSYGKATYTLQKIQEEVGCCGGSSYEDYIKLQRALPTECRDPVTGNTFFYGCADEISWRLETPATWIAGLVLVLCAKKIINAVLSTILIQLIVEIDNDK</sequence>
<evidence type="ECO:0000256" key="7">
    <source>
        <dbReference type="RuleBase" id="RU361218"/>
    </source>
</evidence>
<evidence type="ECO:0000256" key="5">
    <source>
        <dbReference type="ARBA" id="ARBA00023136"/>
    </source>
</evidence>
<feature type="transmembrane region" description="Helical" evidence="7">
    <location>
        <begin position="86"/>
        <end position="109"/>
    </location>
</feature>
<feature type="transmembrane region" description="Helical" evidence="7">
    <location>
        <begin position="54"/>
        <end position="74"/>
    </location>
</feature>
<keyword evidence="6" id="KW-1015">Disulfide bond</keyword>
<name>R4WKS3_RIPPE</name>
<dbReference type="CDD" id="cd03127">
    <property type="entry name" value="tetraspanin_LEL"/>
    <property type="match status" value="1"/>
</dbReference>
<dbReference type="InterPro" id="IPR000301">
    <property type="entry name" value="Tetraspanin_animals"/>
</dbReference>
<feature type="transmembrane region" description="Helical" evidence="7">
    <location>
        <begin position="12"/>
        <end position="38"/>
    </location>
</feature>
<dbReference type="PIRSF" id="PIRSF002419">
    <property type="entry name" value="Tetraspanin"/>
    <property type="match status" value="1"/>
</dbReference>
<dbReference type="Pfam" id="PF00335">
    <property type="entry name" value="Tetraspanin"/>
    <property type="match status" value="1"/>
</dbReference>
<evidence type="ECO:0000256" key="2">
    <source>
        <dbReference type="ARBA" id="ARBA00006840"/>
    </source>
</evidence>
<dbReference type="SUPFAM" id="SSF48652">
    <property type="entry name" value="Tetraspanin"/>
    <property type="match status" value="1"/>
</dbReference>
<comment type="subcellular location">
    <subcellularLocation>
        <location evidence="1 7">Membrane</location>
        <topology evidence="1 7">Multi-pass membrane protein</topology>
    </subcellularLocation>
</comment>
<comment type="similarity">
    <text evidence="2 7">Belongs to the tetraspanin (TM4SF) family.</text>
</comment>
<dbReference type="AlphaFoldDB" id="R4WKS3"/>
<keyword evidence="5 7" id="KW-0472">Membrane</keyword>
<organism evidence="8">
    <name type="scientific">Riptortus pedestris</name>
    <name type="common">Bean bug</name>
    <dbReference type="NCBI Taxonomy" id="329032"/>
    <lineage>
        <taxon>Eukaryota</taxon>
        <taxon>Metazoa</taxon>
        <taxon>Ecdysozoa</taxon>
        <taxon>Arthropoda</taxon>
        <taxon>Hexapoda</taxon>
        <taxon>Insecta</taxon>
        <taxon>Pterygota</taxon>
        <taxon>Neoptera</taxon>
        <taxon>Paraneoptera</taxon>
        <taxon>Hemiptera</taxon>
        <taxon>Heteroptera</taxon>
        <taxon>Panheteroptera</taxon>
        <taxon>Pentatomomorpha</taxon>
        <taxon>Coreoidea</taxon>
        <taxon>Alydidae</taxon>
        <taxon>Riptortus</taxon>
    </lineage>
</organism>
<accession>R4WKS3</accession>
<evidence type="ECO:0000256" key="3">
    <source>
        <dbReference type="ARBA" id="ARBA00022692"/>
    </source>
</evidence>
<dbReference type="InterPro" id="IPR018499">
    <property type="entry name" value="Tetraspanin/Peripherin"/>
</dbReference>
<protein>
    <recommendedName>
        <fullName evidence="7">Tetraspanin</fullName>
    </recommendedName>
</protein>
<keyword evidence="4 7" id="KW-1133">Transmembrane helix</keyword>